<keyword evidence="2" id="KW-0539">Nucleus</keyword>
<dbReference type="EMBL" id="OB660047">
    <property type="protein sequence ID" value="CAD7222341.1"/>
    <property type="molecule type" value="Genomic_DNA"/>
</dbReference>
<dbReference type="AlphaFoldDB" id="A0A7R8W075"/>
<dbReference type="OrthoDB" id="5954824at2759"/>
<dbReference type="PROSITE" id="PS50039">
    <property type="entry name" value="FORK_HEAD_3"/>
    <property type="match status" value="1"/>
</dbReference>
<keyword evidence="1 2" id="KW-0238">DNA-binding</keyword>
<feature type="compositionally biased region" description="Basic and acidic residues" evidence="3">
    <location>
        <begin position="131"/>
        <end position="140"/>
    </location>
</feature>
<dbReference type="SMART" id="SM00339">
    <property type="entry name" value="FH"/>
    <property type="match status" value="1"/>
</dbReference>
<feature type="compositionally biased region" description="Polar residues" evidence="3">
    <location>
        <begin position="153"/>
        <end position="167"/>
    </location>
</feature>
<evidence type="ECO:0000313" key="4">
    <source>
        <dbReference type="EMBL" id="CAD7222341.1"/>
    </source>
</evidence>
<dbReference type="SUPFAM" id="SSF46785">
    <property type="entry name" value="Winged helix' DNA-binding domain"/>
    <property type="match status" value="1"/>
</dbReference>
<feature type="compositionally biased region" description="Low complexity" evidence="3">
    <location>
        <begin position="142"/>
        <end position="152"/>
    </location>
</feature>
<gene>
    <name evidence="4" type="ORF">CTOB1V02_LOCUS352</name>
</gene>
<dbReference type="GO" id="GO:0009653">
    <property type="term" value="P:anatomical structure morphogenesis"/>
    <property type="evidence" value="ECO:0007669"/>
    <property type="project" value="TreeGrafter"/>
</dbReference>
<dbReference type="InterPro" id="IPR050211">
    <property type="entry name" value="FOX_domain-containing"/>
</dbReference>
<organism evidence="4">
    <name type="scientific">Cyprideis torosa</name>
    <dbReference type="NCBI Taxonomy" id="163714"/>
    <lineage>
        <taxon>Eukaryota</taxon>
        <taxon>Metazoa</taxon>
        <taxon>Ecdysozoa</taxon>
        <taxon>Arthropoda</taxon>
        <taxon>Crustacea</taxon>
        <taxon>Oligostraca</taxon>
        <taxon>Ostracoda</taxon>
        <taxon>Podocopa</taxon>
        <taxon>Podocopida</taxon>
        <taxon>Cytherocopina</taxon>
        <taxon>Cytheroidea</taxon>
        <taxon>Cytherideidae</taxon>
        <taxon>Cyprideis</taxon>
    </lineage>
</organism>
<comment type="subcellular location">
    <subcellularLocation>
        <location evidence="2">Nucleus</location>
    </subcellularLocation>
</comment>
<dbReference type="GO" id="GO:0030154">
    <property type="term" value="P:cell differentiation"/>
    <property type="evidence" value="ECO:0007669"/>
    <property type="project" value="TreeGrafter"/>
</dbReference>
<dbReference type="GO" id="GO:0005634">
    <property type="term" value="C:nucleus"/>
    <property type="evidence" value="ECO:0007669"/>
    <property type="project" value="UniProtKB-SubCell"/>
</dbReference>
<evidence type="ECO:0000256" key="3">
    <source>
        <dbReference type="SAM" id="MobiDB-lite"/>
    </source>
</evidence>
<feature type="compositionally biased region" description="Low complexity" evidence="3">
    <location>
        <begin position="183"/>
        <end position="192"/>
    </location>
</feature>
<dbReference type="Gene3D" id="1.10.10.10">
    <property type="entry name" value="Winged helix-like DNA-binding domain superfamily/Winged helix DNA-binding domain"/>
    <property type="match status" value="1"/>
</dbReference>
<dbReference type="PANTHER" id="PTHR11829:SF380">
    <property type="entry name" value="PROTEIN FORK HEAD"/>
    <property type="match status" value="1"/>
</dbReference>
<dbReference type="InterPro" id="IPR036388">
    <property type="entry name" value="WH-like_DNA-bd_sf"/>
</dbReference>
<dbReference type="PANTHER" id="PTHR11829">
    <property type="entry name" value="FORKHEAD BOX PROTEIN"/>
    <property type="match status" value="1"/>
</dbReference>
<feature type="region of interest" description="Disordered" evidence="3">
    <location>
        <begin position="120"/>
        <end position="198"/>
    </location>
</feature>
<dbReference type="InterPro" id="IPR001766">
    <property type="entry name" value="Fork_head_dom"/>
</dbReference>
<dbReference type="GO" id="GO:0000981">
    <property type="term" value="F:DNA-binding transcription factor activity, RNA polymerase II-specific"/>
    <property type="evidence" value="ECO:0007669"/>
    <property type="project" value="TreeGrafter"/>
</dbReference>
<feature type="compositionally biased region" description="Basic residues" evidence="3">
    <location>
        <begin position="120"/>
        <end position="130"/>
    </location>
</feature>
<dbReference type="InterPro" id="IPR036390">
    <property type="entry name" value="WH_DNA-bd_sf"/>
</dbReference>
<protein>
    <submittedName>
        <fullName evidence="4">Uncharacterized protein</fullName>
    </submittedName>
</protein>
<evidence type="ECO:0000256" key="2">
    <source>
        <dbReference type="PROSITE-ProRule" id="PRU00089"/>
    </source>
</evidence>
<reference evidence="4" key="1">
    <citation type="submission" date="2020-11" db="EMBL/GenBank/DDBJ databases">
        <authorList>
            <person name="Tran Van P."/>
        </authorList>
    </citation>
    <scope>NUCLEOTIDE SEQUENCE</scope>
</reference>
<proteinExistence type="predicted"/>
<evidence type="ECO:0000256" key="1">
    <source>
        <dbReference type="ARBA" id="ARBA00023125"/>
    </source>
</evidence>
<name>A0A7R8W075_9CRUS</name>
<dbReference type="GO" id="GO:0000978">
    <property type="term" value="F:RNA polymerase II cis-regulatory region sequence-specific DNA binding"/>
    <property type="evidence" value="ECO:0007669"/>
    <property type="project" value="TreeGrafter"/>
</dbReference>
<accession>A0A7R8W075</accession>
<feature type="DNA-binding region" description="Fork-head" evidence="2">
    <location>
        <begin position="55"/>
        <end position="117"/>
    </location>
</feature>
<sequence>MTILPTATFVVLAPSPPAPSRRCLGSNMNSRDDQVVLSRTASDLSRPPTAVDKAYRRSYAHAKPPYSYISLITMSIQNSPSKMIPRTPDKPGKGSFWTLHPDSGNMFENGCYLRRQKRFKIDKKERTKHRGSVEGKEKRSSSKSSTSALGESDQSAVTTSADSTTLPTFVDPQSNCPPPPPSVSSHSHNSQHQSHHLTRLEEGLPALQHDLHPLYPPNPAASYPCYPSFMNPSSHALRSSSDFSITSLMGDHPNRDVKPFEMYPSYYTDLPQGYYSAAPPMYPC</sequence>